<dbReference type="SUPFAM" id="SSF51215">
    <property type="entry name" value="Regulatory protein AraC"/>
    <property type="match status" value="1"/>
</dbReference>
<dbReference type="RefSeq" id="WP_162277624.1">
    <property type="nucleotide sequence ID" value="NZ_FOBB01000005.1"/>
</dbReference>
<evidence type="ECO:0000313" key="6">
    <source>
        <dbReference type="Proteomes" id="UP000198984"/>
    </source>
</evidence>
<dbReference type="InterPro" id="IPR037923">
    <property type="entry name" value="HTH-like"/>
</dbReference>
<dbReference type="InterPro" id="IPR018060">
    <property type="entry name" value="HTH_AraC"/>
</dbReference>
<dbReference type="OrthoDB" id="1096411at2"/>
<dbReference type="GO" id="GO:0043565">
    <property type="term" value="F:sequence-specific DNA binding"/>
    <property type="evidence" value="ECO:0007669"/>
    <property type="project" value="InterPro"/>
</dbReference>
<dbReference type="PANTHER" id="PTHR43280:SF32">
    <property type="entry name" value="TRANSCRIPTIONAL REGULATORY PROTEIN"/>
    <property type="match status" value="1"/>
</dbReference>
<dbReference type="SMART" id="SM00342">
    <property type="entry name" value="HTH_ARAC"/>
    <property type="match status" value="1"/>
</dbReference>
<evidence type="ECO:0000313" key="5">
    <source>
        <dbReference type="EMBL" id="SEM62304.1"/>
    </source>
</evidence>
<protein>
    <submittedName>
        <fullName evidence="5">Transcriptional regulator, AraC family</fullName>
    </submittedName>
</protein>
<keyword evidence="6" id="KW-1185">Reference proteome</keyword>
<keyword evidence="3" id="KW-0804">Transcription</keyword>
<evidence type="ECO:0000256" key="3">
    <source>
        <dbReference type="ARBA" id="ARBA00023163"/>
    </source>
</evidence>
<dbReference type="AlphaFoldDB" id="A0A1H7ZX44"/>
<proteinExistence type="predicted"/>
<dbReference type="Gene3D" id="1.10.10.60">
    <property type="entry name" value="Homeodomain-like"/>
    <property type="match status" value="1"/>
</dbReference>
<evidence type="ECO:0000256" key="2">
    <source>
        <dbReference type="ARBA" id="ARBA00023125"/>
    </source>
</evidence>
<gene>
    <name evidence="5" type="ORF">SAMN04488505_105217</name>
</gene>
<dbReference type="PANTHER" id="PTHR43280">
    <property type="entry name" value="ARAC-FAMILY TRANSCRIPTIONAL REGULATOR"/>
    <property type="match status" value="1"/>
</dbReference>
<dbReference type="Pfam" id="PF12833">
    <property type="entry name" value="HTH_18"/>
    <property type="match status" value="1"/>
</dbReference>
<name>A0A1H7ZX44_9BACT</name>
<dbReference type="GO" id="GO:0003700">
    <property type="term" value="F:DNA-binding transcription factor activity"/>
    <property type="evidence" value="ECO:0007669"/>
    <property type="project" value="InterPro"/>
</dbReference>
<feature type="domain" description="HTH araC/xylS-type" evidence="4">
    <location>
        <begin position="184"/>
        <end position="282"/>
    </location>
</feature>
<dbReference type="InterPro" id="IPR003313">
    <property type="entry name" value="AraC-bd"/>
</dbReference>
<reference evidence="5 6" key="1">
    <citation type="submission" date="2016-10" db="EMBL/GenBank/DDBJ databases">
        <authorList>
            <person name="de Groot N.N."/>
        </authorList>
    </citation>
    <scope>NUCLEOTIDE SEQUENCE [LARGE SCALE GENOMIC DNA]</scope>
    <source>
        <strain evidence="5 6">DSM 21039</strain>
    </source>
</reference>
<sequence>MPKRRSIPIHSLDKVNQLGILVRRFTGMDPETDANLAHRDENYLFMVMEQGRARMVVDFKTITASGKTIFCILPGQVHYGISAHNVKAWVVAVNTDLVHKQYQQVFEQQLPQLLPLPVDDTFTGRMGQCIKLLEEVYLSANSSTFRQQATRSLLDAFIAMFAEVYAATDPTTDNSHPRTLIITRQFKGLLSRNYKTMKSPAAYAAALNISTPYLNEAVKGATGLPVSYWIQQEVVTEAKRLLYYTDKTVKEIAYELGFDDHTYFSRLFTKAEGMTALTFRKQYRE</sequence>
<accession>A0A1H7ZX44</accession>
<dbReference type="Proteomes" id="UP000198984">
    <property type="component" value="Unassembled WGS sequence"/>
</dbReference>
<evidence type="ECO:0000259" key="4">
    <source>
        <dbReference type="PROSITE" id="PS01124"/>
    </source>
</evidence>
<keyword evidence="1" id="KW-0805">Transcription regulation</keyword>
<organism evidence="5 6">
    <name type="scientific">Chitinophaga rupis</name>
    <dbReference type="NCBI Taxonomy" id="573321"/>
    <lineage>
        <taxon>Bacteria</taxon>
        <taxon>Pseudomonadati</taxon>
        <taxon>Bacteroidota</taxon>
        <taxon>Chitinophagia</taxon>
        <taxon>Chitinophagales</taxon>
        <taxon>Chitinophagaceae</taxon>
        <taxon>Chitinophaga</taxon>
    </lineage>
</organism>
<dbReference type="PROSITE" id="PS01124">
    <property type="entry name" value="HTH_ARAC_FAMILY_2"/>
    <property type="match status" value="1"/>
</dbReference>
<dbReference type="EMBL" id="FOBB01000005">
    <property type="protein sequence ID" value="SEM62304.1"/>
    <property type="molecule type" value="Genomic_DNA"/>
</dbReference>
<dbReference type="SUPFAM" id="SSF46689">
    <property type="entry name" value="Homeodomain-like"/>
    <property type="match status" value="1"/>
</dbReference>
<dbReference type="Pfam" id="PF02311">
    <property type="entry name" value="AraC_binding"/>
    <property type="match status" value="1"/>
</dbReference>
<keyword evidence="2" id="KW-0238">DNA-binding</keyword>
<dbReference type="STRING" id="573321.SAMN04488505_105217"/>
<dbReference type="InterPro" id="IPR009057">
    <property type="entry name" value="Homeodomain-like_sf"/>
</dbReference>
<evidence type="ECO:0000256" key="1">
    <source>
        <dbReference type="ARBA" id="ARBA00023015"/>
    </source>
</evidence>